<dbReference type="GO" id="GO:0006508">
    <property type="term" value="P:proteolysis"/>
    <property type="evidence" value="ECO:0007669"/>
    <property type="project" value="InterPro"/>
</dbReference>
<accession>A0A398B381</accession>
<dbReference type="InterPro" id="IPR045175">
    <property type="entry name" value="M28_fam"/>
</dbReference>
<keyword evidence="4" id="KW-1185">Reference proteome</keyword>
<name>A0A398B381_9BACI</name>
<dbReference type="SUPFAM" id="SSF53187">
    <property type="entry name" value="Zn-dependent exopeptidases"/>
    <property type="match status" value="1"/>
</dbReference>
<dbReference type="InterPro" id="IPR007484">
    <property type="entry name" value="Peptidase_M28"/>
</dbReference>
<dbReference type="AlphaFoldDB" id="A0A398B381"/>
<dbReference type="EMBL" id="QWVT01000040">
    <property type="protein sequence ID" value="RID82246.1"/>
    <property type="molecule type" value="Genomic_DNA"/>
</dbReference>
<evidence type="ECO:0000259" key="2">
    <source>
        <dbReference type="Pfam" id="PF04389"/>
    </source>
</evidence>
<dbReference type="OrthoDB" id="9762302at2"/>
<dbReference type="GO" id="GO:0008235">
    <property type="term" value="F:metalloexopeptidase activity"/>
    <property type="evidence" value="ECO:0007669"/>
    <property type="project" value="InterPro"/>
</dbReference>
<dbReference type="Pfam" id="PF04389">
    <property type="entry name" value="Peptidase_M28"/>
    <property type="match status" value="1"/>
</dbReference>
<keyword evidence="1" id="KW-0732">Signal</keyword>
<proteinExistence type="predicted"/>
<evidence type="ECO:0000256" key="1">
    <source>
        <dbReference type="SAM" id="SignalP"/>
    </source>
</evidence>
<evidence type="ECO:0000313" key="4">
    <source>
        <dbReference type="Proteomes" id="UP000265816"/>
    </source>
</evidence>
<dbReference type="PANTHER" id="PTHR12147">
    <property type="entry name" value="METALLOPEPTIDASE M28 FAMILY MEMBER"/>
    <property type="match status" value="1"/>
</dbReference>
<dbReference type="Proteomes" id="UP000265816">
    <property type="component" value="Unassembled WGS sequence"/>
</dbReference>
<dbReference type="PANTHER" id="PTHR12147:SF26">
    <property type="entry name" value="PEPTIDASE M28 DOMAIN-CONTAINING PROTEIN"/>
    <property type="match status" value="1"/>
</dbReference>
<organism evidence="3 4">
    <name type="scientific">Mesobacillus zeae</name>
    <dbReference type="NCBI Taxonomy" id="1917180"/>
    <lineage>
        <taxon>Bacteria</taxon>
        <taxon>Bacillati</taxon>
        <taxon>Bacillota</taxon>
        <taxon>Bacilli</taxon>
        <taxon>Bacillales</taxon>
        <taxon>Bacillaceae</taxon>
        <taxon>Mesobacillus</taxon>
    </lineage>
</organism>
<feature type="signal peptide" evidence="1">
    <location>
        <begin position="1"/>
        <end position="27"/>
    </location>
</feature>
<gene>
    <name evidence="3" type="ORF">D1970_19645</name>
</gene>
<evidence type="ECO:0000313" key="3">
    <source>
        <dbReference type="EMBL" id="RID82246.1"/>
    </source>
</evidence>
<feature type="domain" description="Peptidase M28" evidence="2">
    <location>
        <begin position="94"/>
        <end position="295"/>
    </location>
</feature>
<dbReference type="Gene3D" id="3.40.630.10">
    <property type="entry name" value="Zn peptidases"/>
    <property type="match status" value="1"/>
</dbReference>
<feature type="chain" id="PRO_5017203752" evidence="1">
    <location>
        <begin position="28"/>
        <end position="318"/>
    </location>
</feature>
<reference evidence="3 4" key="1">
    <citation type="submission" date="2018-08" db="EMBL/GenBank/DDBJ databases">
        <title>Bacillus jemisoniae sp. nov., Bacillus chryseoplanitiae sp. nov., Bacillus resnikiae sp. nov., and Bacillus frankliniae sp. nov., isolated from Viking spacecraft and associated surfaces.</title>
        <authorList>
            <person name="Seuylemezian A."/>
            <person name="Vaishampayan P."/>
        </authorList>
    </citation>
    <scope>NUCLEOTIDE SEQUENCE [LARGE SCALE GENOMIC DNA]</scope>
    <source>
        <strain evidence="3 4">JJ-247</strain>
    </source>
</reference>
<comment type="caution">
    <text evidence="3">The sequence shown here is derived from an EMBL/GenBank/DDBJ whole genome shotgun (WGS) entry which is preliminary data.</text>
</comment>
<sequence>MKDMKKLQLALLAGLLVLSGFTIQAKAAPQNHPGKLAYKHVEYLTEGIGPRVAGTENEGKARTYIAEELNKLGFKADVQPFSYTRKNVTKNSANIVALKDSKKTTKQIIVGAHYDSAKIGKGADDNASSVGVILETAKKLQHRNLPYDVKFIFFGAEEEGLQGSSYYANNMKNAEIKNTIAMINLDSLLAGDNIYVYGSADQGWIRDLALNIAGKKKIPLETNPGLNPEYPAGTTGDWSDHAPFKKAGIPIAYLEATNWEIGDLDGYTQTIEHGAIWHTENDNLTFLNTAFPGRPQERLYQFTTILTELLADMKHEVK</sequence>
<protein>
    <submittedName>
        <fullName evidence="3">Zn-dependent exopeptidase M28</fullName>
    </submittedName>
</protein>